<dbReference type="AlphaFoldDB" id="A0A9P6QK28"/>
<comment type="caution">
    <text evidence="2">The sequence shown here is derived from an EMBL/GenBank/DDBJ whole genome shotgun (WGS) entry which is preliminary data.</text>
</comment>
<accession>A0A9P6QK28</accession>
<name>A0A9P6QK28_9FUNG</name>
<dbReference type="Proteomes" id="UP000823405">
    <property type="component" value="Unassembled WGS sequence"/>
</dbReference>
<evidence type="ECO:0000313" key="3">
    <source>
        <dbReference type="Proteomes" id="UP000823405"/>
    </source>
</evidence>
<keyword evidence="1" id="KW-0732">Signal</keyword>
<feature type="signal peptide" evidence="1">
    <location>
        <begin position="1"/>
        <end position="24"/>
    </location>
</feature>
<evidence type="ECO:0000256" key="1">
    <source>
        <dbReference type="SAM" id="SignalP"/>
    </source>
</evidence>
<reference evidence="2" key="1">
    <citation type="journal article" date="2020" name="Fungal Divers.">
        <title>Resolving the Mortierellaceae phylogeny through synthesis of multi-gene phylogenetics and phylogenomics.</title>
        <authorList>
            <person name="Vandepol N."/>
            <person name="Liber J."/>
            <person name="Desiro A."/>
            <person name="Na H."/>
            <person name="Kennedy M."/>
            <person name="Barry K."/>
            <person name="Grigoriev I.V."/>
            <person name="Miller A.N."/>
            <person name="O'Donnell K."/>
            <person name="Stajich J.E."/>
            <person name="Bonito G."/>
        </authorList>
    </citation>
    <scope>NUCLEOTIDE SEQUENCE</scope>
    <source>
        <strain evidence="2">NVP60</strain>
    </source>
</reference>
<sequence length="76" mass="8564">MLFTSNSKCLSALLVAISLQVCNATTLYLSCEGTDFHTIFYNQGDKRCFNTQNYYECNLDMWAQGGTCYAFDDADC</sequence>
<protein>
    <recommendedName>
        <fullName evidence="4">Secreted protein</fullName>
    </recommendedName>
</protein>
<gene>
    <name evidence="2" type="ORF">BGZ97_010671</name>
</gene>
<evidence type="ECO:0000313" key="2">
    <source>
        <dbReference type="EMBL" id="KAG0273611.1"/>
    </source>
</evidence>
<evidence type="ECO:0008006" key="4">
    <source>
        <dbReference type="Google" id="ProtNLM"/>
    </source>
</evidence>
<dbReference type="EMBL" id="JAAAIN010005634">
    <property type="protein sequence ID" value="KAG0273611.1"/>
    <property type="molecule type" value="Genomic_DNA"/>
</dbReference>
<keyword evidence="3" id="KW-1185">Reference proteome</keyword>
<feature type="non-terminal residue" evidence="2">
    <location>
        <position position="76"/>
    </location>
</feature>
<proteinExistence type="predicted"/>
<organism evidence="2 3">
    <name type="scientific">Linnemannia gamsii</name>
    <dbReference type="NCBI Taxonomy" id="64522"/>
    <lineage>
        <taxon>Eukaryota</taxon>
        <taxon>Fungi</taxon>
        <taxon>Fungi incertae sedis</taxon>
        <taxon>Mucoromycota</taxon>
        <taxon>Mortierellomycotina</taxon>
        <taxon>Mortierellomycetes</taxon>
        <taxon>Mortierellales</taxon>
        <taxon>Mortierellaceae</taxon>
        <taxon>Linnemannia</taxon>
    </lineage>
</organism>
<feature type="chain" id="PRO_5040304078" description="Secreted protein" evidence="1">
    <location>
        <begin position="25"/>
        <end position="76"/>
    </location>
</feature>